<dbReference type="GO" id="GO:0007059">
    <property type="term" value="P:chromosome segregation"/>
    <property type="evidence" value="ECO:0007669"/>
    <property type="project" value="UniProtKB-UniRule"/>
</dbReference>
<proteinExistence type="inferred from homology"/>
<dbReference type="Pfam" id="PF02463">
    <property type="entry name" value="SMC_N"/>
    <property type="match status" value="1"/>
</dbReference>
<evidence type="ECO:0000256" key="5">
    <source>
        <dbReference type="ARBA" id="ARBA00023125"/>
    </source>
</evidence>
<keyword evidence="1 6" id="KW-0963">Cytoplasm</keyword>
<dbReference type="Gene3D" id="3.30.70.1620">
    <property type="match status" value="1"/>
</dbReference>
<dbReference type="GO" id="GO:0007062">
    <property type="term" value="P:sister chromatid cohesion"/>
    <property type="evidence" value="ECO:0007669"/>
    <property type="project" value="InterPro"/>
</dbReference>
<feature type="coiled-coil region" evidence="6">
    <location>
        <begin position="241"/>
        <end position="275"/>
    </location>
</feature>
<evidence type="ECO:0000256" key="2">
    <source>
        <dbReference type="ARBA" id="ARBA00022741"/>
    </source>
</evidence>
<dbReference type="Gene3D" id="1.20.1060.20">
    <property type="match status" value="1"/>
</dbReference>
<protein>
    <recommendedName>
        <fullName evidence="6">Chromosome partition protein Smc</fullName>
    </recommendedName>
</protein>
<evidence type="ECO:0000256" key="3">
    <source>
        <dbReference type="ARBA" id="ARBA00022840"/>
    </source>
</evidence>
<keyword evidence="5 6" id="KW-0238">DNA-binding</keyword>
<keyword evidence="3 6" id="KW-0067">ATP-binding</keyword>
<evidence type="ECO:0000256" key="6">
    <source>
        <dbReference type="HAMAP-Rule" id="MF_01894"/>
    </source>
</evidence>
<comment type="function">
    <text evidence="6">Required for chromosome condensation and partitioning.</text>
</comment>
<dbReference type="InterPro" id="IPR011890">
    <property type="entry name" value="SMC_prok"/>
</dbReference>
<evidence type="ECO:0000256" key="1">
    <source>
        <dbReference type="ARBA" id="ARBA00022490"/>
    </source>
</evidence>
<dbReference type="GO" id="GO:0005694">
    <property type="term" value="C:chromosome"/>
    <property type="evidence" value="ECO:0007669"/>
    <property type="project" value="InterPro"/>
</dbReference>
<dbReference type="FunFam" id="3.40.50.300:FF:000984">
    <property type="entry name" value="Chromosome partition protein Smc"/>
    <property type="match status" value="1"/>
</dbReference>
<dbReference type="GO" id="GO:0005524">
    <property type="term" value="F:ATP binding"/>
    <property type="evidence" value="ECO:0007669"/>
    <property type="project" value="UniProtKB-UniRule"/>
</dbReference>
<reference evidence="9" key="1">
    <citation type="journal article" date="2020" name="Biotechnol. Biofuels">
        <title>New insights from the biogas microbiome by comprehensive genome-resolved metagenomics of nearly 1600 species originating from multiple anaerobic digesters.</title>
        <authorList>
            <person name="Campanaro S."/>
            <person name="Treu L."/>
            <person name="Rodriguez-R L.M."/>
            <person name="Kovalovszki A."/>
            <person name="Ziels R.M."/>
            <person name="Maus I."/>
            <person name="Zhu X."/>
            <person name="Kougias P.G."/>
            <person name="Basile A."/>
            <person name="Luo G."/>
            <person name="Schluter A."/>
            <person name="Konstantinidis K.T."/>
            <person name="Angelidaki I."/>
        </authorList>
    </citation>
    <scope>NUCLEOTIDE SEQUENCE</scope>
    <source>
        <strain evidence="9">AS01afH2WH_6</strain>
    </source>
</reference>
<feature type="region of interest" description="Disordered" evidence="7">
    <location>
        <begin position="977"/>
        <end position="1002"/>
    </location>
</feature>
<organism evidence="9 10">
    <name type="scientific">Bifidobacterium crudilactis</name>
    <dbReference type="NCBI Taxonomy" id="327277"/>
    <lineage>
        <taxon>Bacteria</taxon>
        <taxon>Bacillati</taxon>
        <taxon>Actinomycetota</taxon>
        <taxon>Actinomycetes</taxon>
        <taxon>Bifidobacteriales</taxon>
        <taxon>Bifidobacteriaceae</taxon>
        <taxon>Bifidobacterium</taxon>
    </lineage>
</organism>
<dbReference type="PANTHER" id="PTHR43977">
    <property type="entry name" value="STRUCTURAL MAINTENANCE OF CHROMOSOMES PROTEIN 3"/>
    <property type="match status" value="1"/>
</dbReference>
<dbReference type="SUPFAM" id="SSF52540">
    <property type="entry name" value="P-loop containing nucleoside triphosphate hydrolases"/>
    <property type="match status" value="1"/>
</dbReference>
<dbReference type="InterPro" id="IPR036277">
    <property type="entry name" value="SMC_hinge_sf"/>
</dbReference>
<keyword evidence="2 6" id="KW-0547">Nucleotide-binding</keyword>
<feature type="coiled-coil region" evidence="6">
    <location>
        <begin position="819"/>
        <end position="902"/>
    </location>
</feature>
<dbReference type="GO" id="GO:0003677">
    <property type="term" value="F:DNA binding"/>
    <property type="evidence" value="ECO:0007669"/>
    <property type="project" value="UniProtKB-UniRule"/>
</dbReference>
<evidence type="ECO:0000256" key="7">
    <source>
        <dbReference type="SAM" id="MobiDB-lite"/>
    </source>
</evidence>
<dbReference type="Proteomes" id="UP000767327">
    <property type="component" value="Unassembled WGS sequence"/>
</dbReference>
<reference evidence="9" key="2">
    <citation type="submission" date="2020-01" db="EMBL/GenBank/DDBJ databases">
        <authorList>
            <person name="Campanaro S."/>
        </authorList>
    </citation>
    <scope>NUCLEOTIDE SEQUENCE</scope>
    <source>
        <strain evidence="9">AS01afH2WH_6</strain>
    </source>
</reference>
<feature type="coiled-coil region" evidence="6">
    <location>
        <begin position="167"/>
        <end position="201"/>
    </location>
</feature>
<feature type="compositionally biased region" description="Low complexity" evidence="7">
    <location>
        <begin position="979"/>
        <end position="992"/>
    </location>
</feature>
<dbReference type="InterPro" id="IPR003395">
    <property type="entry name" value="RecF/RecN/SMC_N"/>
</dbReference>
<evidence type="ECO:0000313" key="9">
    <source>
        <dbReference type="EMBL" id="NLT79801.1"/>
    </source>
</evidence>
<dbReference type="EMBL" id="JAAXZR010000021">
    <property type="protein sequence ID" value="NLT79801.1"/>
    <property type="molecule type" value="Genomic_DNA"/>
</dbReference>
<dbReference type="RefSeq" id="WP_273173748.1">
    <property type="nucleotide sequence ID" value="NZ_JAAXZR010000021.1"/>
</dbReference>
<dbReference type="HAMAP" id="MF_01894">
    <property type="entry name" value="Smc_prok"/>
    <property type="match status" value="1"/>
</dbReference>
<dbReference type="GO" id="GO:0005737">
    <property type="term" value="C:cytoplasm"/>
    <property type="evidence" value="ECO:0007669"/>
    <property type="project" value="UniProtKB-SubCell"/>
</dbReference>
<comment type="subunit">
    <text evidence="6">Homodimer.</text>
</comment>
<comment type="subcellular location">
    <subcellularLocation>
        <location evidence="6">Cytoplasm</location>
    </subcellularLocation>
</comment>
<feature type="coiled-coil region" evidence="6">
    <location>
        <begin position="687"/>
        <end position="763"/>
    </location>
</feature>
<dbReference type="InterPro" id="IPR027417">
    <property type="entry name" value="P-loop_NTPase"/>
</dbReference>
<comment type="caution">
    <text evidence="9">The sequence shown here is derived from an EMBL/GenBank/DDBJ whole genome shotgun (WGS) entry which is preliminary data.</text>
</comment>
<comment type="similarity">
    <text evidence="6">Belongs to the SMC family.</text>
</comment>
<feature type="coiled-coil region" evidence="6">
    <location>
        <begin position="333"/>
        <end position="374"/>
    </location>
</feature>
<dbReference type="GO" id="GO:0006260">
    <property type="term" value="P:DNA replication"/>
    <property type="evidence" value="ECO:0007669"/>
    <property type="project" value="UniProtKB-UniRule"/>
</dbReference>
<keyword evidence="4 6" id="KW-0175">Coiled coil</keyword>
<sequence length="1233" mass="134973">MYLKELTLRGFKSFASATTLRFEPGITAVVGPNGSGKSNIVDALAWVMGEQGAKSLRGTSMEDVIFAGTSSRPPLGRAQVSLTIDNGDHVLDIDYTEVTISRTIFRNGGSEYAINGSSCRLLDIQELLSDTGLGQQMHVIVGQGRLDSILRADPAGHRAFIEEAAGILKHRKRKERALRKLANTETNLSRLDDLLSEIHRQLGPLGRQARISRRAEGIQVTLRDAQARIQAEDALKLTQQRDKVRNELGTVRASLMEAQRELTQAKMRIEQVEALSSQSNPEITGINNVWHELSRLQERFRSLASLAEERASSLSARITAVGGEDPGMLLSRAKELEQQHEAQNNKVSTLKQGLEQATEQRAGNEKKLASVRQTLTELRRLARARDTQISNLRELIAKEESAVQLSESRHSDFTGQIENLDTQLKEAGDQQNSLSIELTSLGDEDSNALQLAKDRLDGAQTKLNELNDQLHDVNSRMITLQAKADALADTLQSRNATGALEQDPQVAPLGRLADFIRITEGWEEPVAHALDAFSSALVVPGGGNMLHALLRAREDHLGKAVVLRPMQAAGAVAKKAVQSQPEDAVGEQVRALSTLVTLNPQHQDDEQAQGVLASVHSILDGVAACDDIRQAYQAVDEGHWQRAVSRSGDVITAVGAVGGSSQPQSDLSLAARRDSALAQSTELGEQAKALQADISVAQRARDQARATVDAERNLHTERRVQRQQLEKSLHTAQQRVSAVEHLIEQATRKMAEAEEDGQTHRQKAHDLAQALASAQHSEGGASDFDELTHREHGLETALNTAREHEVAAKIAWNEARGTAESLARQADVLRSNAKEAQERRIRTEQANDRHRADAAHARRLAGQARQVQRLMADSLARAAKRREALQAQISTHDDELKRLRQERNAVEPKVASLQDREHQLDIDRERLATQLGQLLQQLNDGLGIGIPELIDTYGPDQPVPVLDDSGQVLLEDVEGGDAGAVAPGDGTVTEGTVDGGEPDGAAGDMVESERYRTVPYNRQEQIKRLEKARRDLQALGKVNPLATEEFDALQTRNQYLNEQRNDVATSRDDLLGLVKDLDTTMIDVFKQAFDDTAVAFGTVFNTLFPGGTGRLRLEDPDDLLHSGVIVEASPAGKRVKQLTLLSGGERSLTALALLFAIFTARPSPFYVMDEVEAALDDVNLTRLLNALNDLRSHAQLIVITHQQRTMSIADALYGITMRSDGVTAVVSQKMERS</sequence>
<dbReference type="GO" id="GO:0030261">
    <property type="term" value="P:chromosome condensation"/>
    <property type="evidence" value="ECO:0007669"/>
    <property type="project" value="InterPro"/>
</dbReference>
<dbReference type="Gene3D" id="3.40.50.300">
    <property type="entry name" value="P-loop containing nucleotide triphosphate hydrolases"/>
    <property type="match status" value="2"/>
</dbReference>
<accession>A0A971CZY2</accession>
<evidence type="ECO:0000259" key="8">
    <source>
        <dbReference type="Pfam" id="PF02463"/>
    </source>
</evidence>
<name>A0A971CZY2_9BIFI</name>
<dbReference type="SUPFAM" id="SSF75553">
    <property type="entry name" value="Smc hinge domain"/>
    <property type="match status" value="1"/>
</dbReference>
<evidence type="ECO:0000256" key="4">
    <source>
        <dbReference type="ARBA" id="ARBA00023054"/>
    </source>
</evidence>
<dbReference type="CDD" id="cd03278">
    <property type="entry name" value="ABC_SMC_barmotin"/>
    <property type="match status" value="1"/>
</dbReference>
<dbReference type="InterPro" id="IPR024704">
    <property type="entry name" value="SMC"/>
</dbReference>
<feature type="domain" description="RecF/RecN/SMC N-terminal" evidence="8">
    <location>
        <begin position="2"/>
        <end position="1223"/>
    </location>
</feature>
<feature type="coiled-coil region" evidence="6">
    <location>
        <begin position="417"/>
        <end position="483"/>
    </location>
</feature>
<comment type="domain">
    <text evidence="6">Contains large globular domains required for ATP hydrolysis at each terminus and a third globular domain forming a flexible hinge near the middle of the molecule. These domains are separated by coiled-coil structures.</text>
</comment>
<dbReference type="AlphaFoldDB" id="A0A971CZY2"/>
<dbReference type="GO" id="GO:0016887">
    <property type="term" value="F:ATP hydrolysis activity"/>
    <property type="evidence" value="ECO:0007669"/>
    <property type="project" value="InterPro"/>
</dbReference>
<feature type="binding site" evidence="6">
    <location>
        <begin position="32"/>
        <end position="39"/>
    </location>
    <ligand>
        <name>ATP</name>
        <dbReference type="ChEBI" id="CHEBI:30616"/>
    </ligand>
</feature>
<evidence type="ECO:0000313" key="10">
    <source>
        <dbReference type="Proteomes" id="UP000767327"/>
    </source>
</evidence>
<gene>
    <name evidence="6" type="primary">smc</name>
    <name evidence="9" type="ORF">GXW98_05920</name>
</gene>
<dbReference type="PIRSF" id="PIRSF005719">
    <property type="entry name" value="SMC"/>
    <property type="match status" value="1"/>
</dbReference>